<accession>A0A6C0HGK1</accession>
<evidence type="ECO:0000313" key="2">
    <source>
        <dbReference type="EMBL" id="QHT79537.1"/>
    </source>
</evidence>
<organism evidence="2">
    <name type="scientific">viral metagenome</name>
    <dbReference type="NCBI Taxonomy" id="1070528"/>
    <lineage>
        <taxon>unclassified sequences</taxon>
        <taxon>metagenomes</taxon>
        <taxon>organismal metagenomes</taxon>
    </lineage>
</organism>
<evidence type="ECO:0000256" key="1">
    <source>
        <dbReference type="SAM" id="Coils"/>
    </source>
</evidence>
<keyword evidence="1" id="KW-0175">Coiled coil</keyword>
<dbReference type="EMBL" id="MN739950">
    <property type="protein sequence ID" value="QHT79537.1"/>
    <property type="molecule type" value="Genomic_DNA"/>
</dbReference>
<name>A0A6C0HGK1_9ZZZZ</name>
<proteinExistence type="predicted"/>
<protein>
    <submittedName>
        <fullName evidence="2">Uncharacterized protein</fullName>
    </submittedName>
</protein>
<dbReference type="AlphaFoldDB" id="A0A6C0HGK1"/>
<reference evidence="2" key="1">
    <citation type="journal article" date="2020" name="Nature">
        <title>Giant virus diversity and host interactions through global metagenomics.</title>
        <authorList>
            <person name="Schulz F."/>
            <person name="Roux S."/>
            <person name="Paez-Espino D."/>
            <person name="Jungbluth S."/>
            <person name="Walsh D.A."/>
            <person name="Denef V.J."/>
            <person name="McMahon K.D."/>
            <person name="Konstantinidis K.T."/>
            <person name="Eloe-Fadrosh E.A."/>
            <person name="Kyrpides N.C."/>
            <person name="Woyke T."/>
        </authorList>
    </citation>
    <scope>NUCLEOTIDE SEQUENCE</scope>
    <source>
        <strain evidence="2">GVMAG-M-3300023184-101</strain>
    </source>
</reference>
<feature type="coiled-coil region" evidence="1">
    <location>
        <begin position="202"/>
        <end position="252"/>
    </location>
</feature>
<sequence length="255" mass="31114">MDKIDSETWEEYAFRNNLFVIKYVKKVRKYVDKENKILEERIIDDITIPIHTNLKPRNYDANGYNTSITIYGNEISNIGFMDFIMYELYNLRTRYNLGCFSDRITTFKLEEREEDINRQDWLFKQLAYWEKKYVDNEREKKETNEKRLVDTKTRYFELKTTISETHKEQLDELLAIVRYSSIPVLEGELKVKGNIYSEEYWLEKKKKEEEKEKEKQTKKKERVELYQKYLKNKDIQTQIMELEQKINQLKGEIVN</sequence>